<protein>
    <recommendedName>
        <fullName evidence="2">Retropepsin-like aspartic endopeptidase domain-containing protein</fullName>
    </recommendedName>
</protein>
<dbReference type="PANTHER" id="PTHR38037">
    <property type="entry name" value="ZN_PROTEASE DOMAIN-CONTAINING PROTEIN"/>
    <property type="match status" value="1"/>
</dbReference>
<dbReference type="Gene3D" id="2.40.70.10">
    <property type="entry name" value="Acid Proteases"/>
    <property type="match status" value="1"/>
</dbReference>
<dbReference type="SUPFAM" id="SSF50630">
    <property type="entry name" value="Acid proteases"/>
    <property type="match status" value="1"/>
</dbReference>
<accession>A0AAX0Z1R6</accession>
<evidence type="ECO:0000259" key="2">
    <source>
        <dbReference type="Pfam" id="PF05618"/>
    </source>
</evidence>
<dbReference type="Pfam" id="PF05618">
    <property type="entry name" value="Zn_protease"/>
    <property type="match status" value="1"/>
</dbReference>
<feature type="signal peptide" evidence="1">
    <location>
        <begin position="1"/>
        <end position="19"/>
    </location>
</feature>
<feature type="chain" id="PRO_5043914641" description="Retropepsin-like aspartic endopeptidase domain-containing protein" evidence="1">
    <location>
        <begin position="20"/>
        <end position="231"/>
    </location>
</feature>
<proteinExistence type="predicted"/>
<sequence>MKKTAVGLLALFLFGCAQQPSINDKSQSVVPVASPVVKPLEFAPMMTAAEMKAASKAQTIAAEKKAHKIKEQALVKTDVTTDKITASTASKKLTSVHNKLTKTKDGMLVLGHHEWVLVLSGTKHISAYVDPESSTSRVGVKDLVEFERDGDNWVKFIFQGKQYEYPVEAWSKADDKTRLPMVLLRTKLGDRNDEVEYQLIDGGHGVVLGENFMRDIAVQNSQRKYIQPRAK</sequence>
<feature type="domain" description="Retropepsin-like aspartic endopeptidase" evidence="2">
    <location>
        <begin position="109"/>
        <end position="229"/>
    </location>
</feature>
<organism evidence="3 4">
    <name type="scientific">Photobacterium kishitanii</name>
    <dbReference type="NCBI Taxonomy" id="318456"/>
    <lineage>
        <taxon>Bacteria</taxon>
        <taxon>Pseudomonadati</taxon>
        <taxon>Pseudomonadota</taxon>
        <taxon>Gammaproteobacteria</taxon>
        <taxon>Vibrionales</taxon>
        <taxon>Vibrionaceae</taxon>
        <taxon>Photobacterium</taxon>
    </lineage>
</organism>
<dbReference type="PROSITE" id="PS51257">
    <property type="entry name" value="PROKAR_LIPOPROTEIN"/>
    <property type="match status" value="1"/>
</dbReference>
<reference evidence="3 4" key="1">
    <citation type="submission" date="2018-01" db="EMBL/GenBank/DDBJ databases">
        <title>Whole genome sequencing of Histamine producing bacteria.</title>
        <authorList>
            <person name="Butler K."/>
        </authorList>
    </citation>
    <scope>NUCLEOTIDE SEQUENCE [LARGE SCALE GENOMIC DNA]</scope>
    <source>
        <strain evidence="3 4">A1-4</strain>
    </source>
</reference>
<dbReference type="InterPro" id="IPR008503">
    <property type="entry name" value="Asp_endopeptidase"/>
</dbReference>
<comment type="caution">
    <text evidence="3">The sequence shown here is derived from an EMBL/GenBank/DDBJ whole genome shotgun (WGS) entry which is preliminary data.</text>
</comment>
<evidence type="ECO:0000256" key="1">
    <source>
        <dbReference type="SAM" id="SignalP"/>
    </source>
</evidence>
<keyword evidence="4" id="KW-1185">Reference proteome</keyword>
<dbReference type="AlphaFoldDB" id="A0AAX0Z1R6"/>
<keyword evidence="1" id="KW-0732">Signal</keyword>
<dbReference type="EMBL" id="PYOZ01000002">
    <property type="protein sequence ID" value="PSX46239.1"/>
    <property type="molecule type" value="Genomic_DNA"/>
</dbReference>
<name>A0AAX0Z1R6_9GAMM</name>
<evidence type="ECO:0000313" key="4">
    <source>
        <dbReference type="Proteomes" id="UP000240728"/>
    </source>
</evidence>
<dbReference type="PANTHER" id="PTHR38037:SF2">
    <property type="entry name" value="ATP-DEPENDENT ZINC PROTEASE DOMAIN-CONTAINING PROTEIN-RELATED"/>
    <property type="match status" value="1"/>
</dbReference>
<dbReference type="Proteomes" id="UP000240728">
    <property type="component" value="Unassembled WGS sequence"/>
</dbReference>
<dbReference type="InterPro" id="IPR021109">
    <property type="entry name" value="Peptidase_aspartic_dom_sf"/>
</dbReference>
<evidence type="ECO:0000313" key="3">
    <source>
        <dbReference type="EMBL" id="PSX46239.1"/>
    </source>
</evidence>
<gene>
    <name evidence="3" type="ORF">C0W53_04710</name>
</gene>
<dbReference type="RefSeq" id="WP_052671602.1">
    <property type="nucleotide sequence ID" value="NZ_JZSP01000002.1"/>
</dbReference>